<dbReference type="Pfam" id="PF01179">
    <property type="entry name" value="Cu_amine_oxid"/>
    <property type="match status" value="1"/>
</dbReference>
<evidence type="ECO:0000313" key="4">
    <source>
        <dbReference type="EMBL" id="MBA0799828.1"/>
    </source>
</evidence>
<proteinExistence type="inferred from homology"/>
<keyword evidence="2" id="KW-0560">Oxidoreductase</keyword>
<dbReference type="GO" id="GO:0048038">
    <property type="term" value="F:quinone binding"/>
    <property type="evidence" value="ECO:0007669"/>
    <property type="project" value="InterPro"/>
</dbReference>
<gene>
    <name evidence="4" type="ORF">Gohar_010317</name>
</gene>
<dbReference type="InterPro" id="IPR036460">
    <property type="entry name" value="Cu_amine_oxidase_C_sf"/>
</dbReference>
<dbReference type="EC" id="1.4.3.-" evidence="2"/>
<comment type="caution">
    <text evidence="4">The sequence shown here is derived from an EMBL/GenBank/DDBJ whole genome shotgun (WGS) entry which is preliminary data.</text>
</comment>
<reference evidence="4 5" key="1">
    <citation type="journal article" date="2019" name="Genome Biol. Evol.">
        <title>Insights into the evolution of the New World diploid cottons (Gossypium, subgenus Houzingenia) based on genome sequencing.</title>
        <authorList>
            <person name="Grover C.E."/>
            <person name="Arick M.A. 2nd"/>
            <person name="Thrash A."/>
            <person name="Conover J.L."/>
            <person name="Sanders W.S."/>
            <person name="Peterson D.G."/>
            <person name="Frelichowski J.E."/>
            <person name="Scheffler J.A."/>
            <person name="Scheffler B.E."/>
            <person name="Wendel J.F."/>
        </authorList>
    </citation>
    <scope>NUCLEOTIDE SEQUENCE [LARGE SCALE GENOMIC DNA]</scope>
    <source>
        <strain evidence="4">0</strain>
        <tissue evidence="4">Leaf</tissue>
    </source>
</reference>
<keyword evidence="1 2" id="KW-0801">TPQ</keyword>
<dbReference type="PROSITE" id="PS01164">
    <property type="entry name" value="COPPER_AMINE_OXID_1"/>
    <property type="match status" value="1"/>
</dbReference>
<name>A0A7J9GR79_9ROSI</name>
<dbReference type="AlphaFoldDB" id="A0A7J9GR79"/>
<comment type="cofactor">
    <cofactor evidence="2">
        <name>Cu cation</name>
        <dbReference type="ChEBI" id="CHEBI:23378"/>
    </cofactor>
    <text evidence="2">Contains 1 topaquinone per subunit.</text>
</comment>
<keyword evidence="5" id="KW-1185">Reference proteome</keyword>
<dbReference type="InterPro" id="IPR000269">
    <property type="entry name" value="Cu_amine_oxidase"/>
</dbReference>
<dbReference type="InterPro" id="IPR049948">
    <property type="entry name" value="Cu_Am_ox_TPQ-bd"/>
</dbReference>
<evidence type="ECO:0000256" key="1">
    <source>
        <dbReference type="PIRSR" id="PIRSR600269-51"/>
    </source>
</evidence>
<dbReference type="PANTHER" id="PTHR10638:SF87">
    <property type="entry name" value="AMINE OXIDASE [COPPER-CONTAINING] ALPHA 2, PEROXISOMAL-RELATED"/>
    <property type="match status" value="1"/>
</dbReference>
<dbReference type="Gene3D" id="2.70.98.20">
    <property type="entry name" value="Copper amine oxidase, catalytic domain"/>
    <property type="match status" value="1"/>
</dbReference>
<keyword evidence="2" id="KW-0186">Copper</keyword>
<keyword evidence="2" id="KW-0479">Metal-binding</keyword>
<dbReference type="PANTHER" id="PTHR10638">
    <property type="entry name" value="COPPER AMINE OXIDASE"/>
    <property type="match status" value="1"/>
</dbReference>
<feature type="domain" description="Copper amine oxidase catalytic" evidence="3">
    <location>
        <begin position="1"/>
        <end position="232"/>
    </location>
</feature>
<dbReference type="Proteomes" id="UP000593560">
    <property type="component" value="Unassembled WGS sequence"/>
</dbReference>
<comment type="similarity">
    <text evidence="2">Belongs to the copper/topaquinone oxidase family.</text>
</comment>
<comment type="PTM">
    <text evidence="1 2">Topaquinone (TPQ) is generated by copper-dependent autoxidation of a specific tyrosyl residue.</text>
</comment>
<protein>
    <recommendedName>
        <fullName evidence="2">Amine oxidase</fullName>
        <ecNumber evidence="2">1.4.3.-</ecNumber>
    </recommendedName>
</protein>
<dbReference type="GO" id="GO:0009753">
    <property type="term" value="P:response to jasmonic acid"/>
    <property type="evidence" value="ECO:0007669"/>
    <property type="project" value="UniProtKB-ARBA"/>
</dbReference>
<sequence length="234" mass="26628">MCIFERHSGDVMWRHTEAELRDQKIRETRPDISLVVRMAATVGNYDYVLDWEFKPSGSIKFRVALTGVLEVKAVPYTHIDEITEEVYGTLVADNTIGVSHDHFLTYYLDLDIDGDTNSFIKTHLITKQVKDKNIPRKSYWNVEHEIAKTESDAKLQIGLNPPELLVVNSYKRTKTGNKVGYRLVPGSAAGPLLAADDYPQIRAAFTNYNVWVTPYNKSEKWAGGRYVDQSRGDD</sequence>
<feature type="modified residue" description="2',4',5'-topaquinone" evidence="1">
    <location>
        <position position="45"/>
    </location>
</feature>
<dbReference type="OrthoDB" id="5379943at2759"/>
<dbReference type="SUPFAM" id="SSF49998">
    <property type="entry name" value="Amine oxidase catalytic domain"/>
    <property type="match status" value="1"/>
</dbReference>
<dbReference type="GO" id="GO:0009308">
    <property type="term" value="P:amine metabolic process"/>
    <property type="evidence" value="ECO:0007669"/>
    <property type="project" value="UniProtKB-UniRule"/>
</dbReference>
<accession>A0A7J9GR79</accession>
<evidence type="ECO:0000313" key="5">
    <source>
        <dbReference type="Proteomes" id="UP000593560"/>
    </source>
</evidence>
<dbReference type="GO" id="GO:0008131">
    <property type="term" value="F:primary methylamine oxidase activity"/>
    <property type="evidence" value="ECO:0007669"/>
    <property type="project" value="InterPro"/>
</dbReference>
<feature type="non-terminal residue" evidence="4">
    <location>
        <position position="1"/>
    </location>
</feature>
<evidence type="ECO:0000259" key="3">
    <source>
        <dbReference type="Pfam" id="PF01179"/>
    </source>
</evidence>
<dbReference type="InterPro" id="IPR015798">
    <property type="entry name" value="Cu_amine_oxidase_C"/>
</dbReference>
<organism evidence="4 5">
    <name type="scientific">Gossypium harknessii</name>
    <dbReference type="NCBI Taxonomy" id="34285"/>
    <lineage>
        <taxon>Eukaryota</taxon>
        <taxon>Viridiplantae</taxon>
        <taxon>Streptophyta</taxon>
        <taxon>Embryophyta</taxon>
        <taxon>Tracheophyta</taxon>
        <taxon>Spermatophyta</taxon>
        <taxon>Magnoliopsida</taxon>
        <taxon>eudicotyledons</taxon>
        <taxon>Gunneridae</taxon>
        <taxon>Pentapetalae</taxon>
        <taxon>rosids</taxon>
        <taxon>malvids</taxon>
        <taxon>Malvales</taxon>
        <taxon>Malvaceae</taxon>
        <taxon>Malvoideae</taxon>
        <taxon>Gossypium</taxon>
    </lineage>
</organism>
<dbReference type="GO" id="GO:0005507">
    <property type="term" value="F:copper ion binding"/>
    <property type="evidence" value="ECO:0007669"/>
    <property type="project" value="InterPro"/>
</dbReference>
<evidence type="ECO:0000256" key="2">
    <source>
        <dbReference type="RuleBase" id="RU000672"/>
    </source>
</evidence>
<dbReference type="EMBL" id="JABFAD010000006">
    <property type="protein sequence ID" value="MBA0799828.1"/>
    <property type="molecule type" value="Genomic_DNA"/>
</dbReference>